<evidence type="ECO:0000313" key="1">
    <source>
        <dbReference type="EMBL" id="PAV58551.1"/>
    </source>
</evidence>
<dbReference type="GO" id="GO:1990834">
    <property type="term" value="P:response to odorant"/>
    <property type="evidence" value="ECO:0007669"/>
    <property type="project" value="TreeGrafter"/>
</dbReference>
<protein>
    <submittedName>
        <fullName evidence="2">Uncharacterized protein</fullName>
    </submittedName>
</protein>
<keyword evidence="3" id="KW-1185">Reference proteome</keyword>
<dbReference type="OrthoDB" id="5806302at2759"/>
<sequence>MRENDVELVSCRTICLTIYQDLYVWGQPTGERLFVRGCALTLAKRGISNHTLSMLDRRDMCRDMNAAELFRNEYPPDPQRHQRVHVCSCLGDRCNGALSSSGLRCNSLLFLFPVIAVLALFL</sequence>
<dbReference type="AlphaFoldDB" id="A0A2A2L5M7"/>
<proteinExistence type="predicted"/>
<dbReference type="InterPro" id="IPR010558">
    <property type="entry name" value="Ly-6-related"/>
</dbReference>
<comment type="caution">
    <text evidence="2">The sequence shown here is derived from an EMBL/GenBank/DDBJ whole genome shotgun (WGS) entry which is preliminary data.</text>
</comment>
<dbReference type="Pfam" id="PF06579">
    <property type="entry name" value="Ly-6_related"/>
    <property type="match status" value="1"/>
</dbReference>
<dbReference type="GO" id="GO:0042048">
    <property type="term" value="P:olfactory behavior"/>
    <property type="evidence" value="ECO:0007669"/>
    <property type="project" value="TreeGrafter"/>
</dbReference>
<name>A0A2A2L5M7_9BILA</name>
<gene>
    <name evidence="1" type="ORF">WR25_01334</name>
    <name evidence="2" type="ORF">WR25_13215</name>
</gene>
<dbReference type="STRING" id="2018661.A0A2A2L5M7"/>
<dbReference type="GO" id="GO:0030424">
    <property type="term" value="C:axon"/>
    <property type="evidence" value="ECO:0007669"/>
    <property type="project" value="TreeGrafter"/>
</dbReference>
<accession>A0A2A2L5M7</accession>
<evidence type="ECO:0000313" key="3">
    <source>
        <dbReference type="Proteomes" id="UP000218231"/>
    </source>
</evidence>
<dbReference type="PANTHER" id="PTHR34722">
    <property type="entry name" value="HOMOLOG OF ODR-2 (TWO)-RELATED"/>
    <property type="match status" value="1"/>
</dbReference>
<organism evidence="2 3">
    <name type="scientific">Diploscapter pachys</name>
    <dbReference type="NCBI Taxonomy" id="2018661"/>
    <lineage>
        <taxon>Eukaryota</taxon>
        <taxon>Metazoa</taxon>
        <taxon>Ecdysozoa</taxon>
        <taxon>Nematoda</taxon>
        <taxon>Chromadorea</taxon>
        <taxon>Rhabditida</taxon>
        <taxon>Rhabditina</taxon>
        <taxon>Rhabditomorpha</taxon>
        <taxon>Rhabditoidea</taxon>
        <taxon>Rhabditidae</taxon>
        <taxon>Diploscapter</taxon>
    </lineage>
</organism>
<dbReference type="Proteomes" id="UP000218231">
    <property type="component" value="Unassembled WGS sequence"/>
</dbReference>
<dbReference type="PANTHER" id="PTHR34722:SF8">
    <property type="entry name" value="HOMOLOG OF ODR-2 (TWO)"/>
    <property type="match status" value="1"/>
</dbReference>
<evidence type="ECO:0000313" key="2">
    <source>
        <dbReference type="EMBL" id="PAV81438.1"/>
    </source>
</evidence>
<dbReference type="EMBL" id="LIAE01007173">
    <property type="protein sequence ID" value="PAV81438.1"/>
    <property type="molecule type" value="Genomic_DNA"/>
</dbReference>
<dbReference type="GO" id="GO:0043025">
    <property type="term" value="C:neuronal cell body"/>
    <property type="evidence" value="ECO:0007669"/>
    <property type="project" value="TreeGrafter"/>
</dbReference>
<reference evidence="2 3" key="1">
    <citation type="journal article" date="2017" name="Curr. Biol.">
        <title>Genome architecture and evolution of a unichromosomal asexual nematode.</title>
        <authorList>
            <person name="Fradin H."/>
            <person name="Zegar C."/>
            <person name="Gutwein M."/>
            <person name="Lucas J."/>
            <person name="Kovtun M."/>
            <person name="Corcoran D."/>
            <person name="Baugh L.R."/>
            <person name="Kiontke K."/>
            <person name="Gunsalus K."/>
            <person name="Fitch D.H."/>
            <person name="Piano F."/>
        </authorList>
    </citation>
    <scope>NUCLEOTIDE SEQUENCE [LARGE SCALE GENOMIC DNA]</scope>
    <source>
        <strain evidence="2">PF1309</strain>
    </source>
</reference>
<dbReference type="EMBL" id="LIAE01010575">
    <property type="protein sequence ID" value="PAV58551.1"/>
    <property type="molecule type" value="Genomic_DNA"/>
</dbReference>